<keyword evidence="1" id="KW-0813">Transport</keyword>
<reference evidence="3" key="1">
    <citation type="submission" date="2020-03" db="EMBL/GenBank/DDBJ databases">
        <title>Castanea mollissima Vanexum genome sequencing.</title>
        <authorList>
            <person name="Staton M."/>
        </authorList>
    </citation>
    <scope>NUCLEOTIDE SEQUENCE</scope>
    <source>
        <tissue evidence="3">Leaf</tissue>
    </source>
</reference>
<sequence>MLFMSPCERTYHEEMIQTGISTIDVINSIARGPLFSAVGLPHNESATLKNLGQFHEPIYNCDLSYVLLCSHQTHHHPMVDDPVRLPLEKNTAWMYRELLVLY</sequence>
<keyword evidence="2" id="KW-0406">Ion transport</keyword>
<dbReference type="PANTHER" id="PTHR43389">
    <property type="entry name" value="V-TYPE PROTON ATPASE SUBUNIT B"/>
    <property type="match status" value="1"/>
</dbReference>
<organism evidence="3 4">
    <name type="scientific">Castanea mollissima</name>
    <name type="common">Chinese chestnut</name>
    <dbReference type="NCBI Taxonomy" id="60419"/>
    <lineage>
        <taxon>Eukaryota</taxon>
        <taxon>Viridiplantae</taxon>
        <taxon>Streptophyta</taxon>
        <taxon>Embryophyta</taxon>
        <taxon>Tracheophyta</taxon>
        <taxon>Spermatophyta</taxon>
        <taxon>Magnoliopsida</taxon>
        <taxon>eudicotyledons</taxon>
        <taxon>Gunneridae</taxon>
        <taxon>Pentapetalae</taxon>
        <taxon>rosids</taxon>
        <taxon>fabids</taxon>
        <taxon>Fagales</taxon>
        <taxon>Fagaceae</taxon>
        <taxon>Castanea</taxon>
    </lineage>
</organism>
<evidence type="ECO:0000313" key="3">
    <source>
        <dbReference type="EMBL" id="KAF3949798.1"/>
    </source>
</evidence>
<dbReference type="EMBL" id="JRKL02005858">
    <property type="protein sequence ID" value="KAF3949798.1"/>
    <property type="molecule type" value="Genomic_DNA"/>
</dbReference>
<comment type="caution">
    <text evidence="3">The sequence shown here is derived from an EMBL/GenBank/DDBJ whole genome shotgun (WGS) entry which is preliminary data.</text>
</comment>
<name>A0A8J4V5V7_9ROSI</name>
<dbReference type="AlphaFoldDB" id="A0A8J4V5V7"/>
<evidence type="ECO:0000313" key="4">
    <source>
        <dbReference type="Proteomes" id="UP000737018"/>
    </source>
</evidence>
<dbReference type="PANTHER" id="PTHR43389:SF4">
    <property type="entry name" value="V-TYPE PROTON ATPASE SUBUNIT B"/>
    <property type="match status" value="1"/>
</dbReference>
<evidence type="ECO:0000256" key="2">
    <source>
        <dbReference type="ARBA" id="ARBA00023065"/>
    </source>
</evidence>
<protein>
    <submittedName>
        <fullName evidence="3">Uncharacterized protein</fullName>
    </submittedName>
</protein>
<dbReference type="GO" id="GO:0046961">
    <property type="term" value="F:proton-transporting ATPase activity, rotational mechanism"/>
    <property type="evidence" value="ECO:0007669"/>
    <property type="project" value="TreeGrafter"/>
</dbReference>
<keyword evidence="4" id="KW-1185">Reference proteome</keyword>
<proteinExistence type="predicted"/>
<dbReference type="Proteomes" id="UP000737018">
    <property type="component" value="Unassembled WGS sequence"/>
</dbReference>
<evidence type="ECO:0000256" key="1">
    <source>
        <dbReference type="ARBA" id="ARBA00022448"/>
    </source>
</evidence>
<accession>A0A8J4V5V7</accession>
<dbReference type="Gene3D" id="3.40.50.12240">
    <property type="match status" value="1"/>
</dbReference>
<dbReference type="GO" id="GO:0007035">
    <property type="term" value="P:vacuolar acidification"/>
    <property type="evidence" value="ECO:0007669"/>
    <property type="project" value="TreeGrafter"/>
</dbReference>
<dbReference type="OrthoDB" id="1728570at2759"/>
<gene>
    <name evidence="3" type="ORF">CMV_024372</name>
</gene>
<dbReference type="InterPro" id="IPR022879">
    <property type="entry name" value="V-ATPase_su_B/beta"/>
</dbReference>